<dbReference type="OrthoDB" id="5679686at2"/>
<protein>
    <submittedName>
        <fullName evidence="2">Glycosyl transferases group 1</fullName>
    </submittedName>
</protein>
<dbReference type="EMBL" id="CP022521">
    <property type="protein sequence ID" value="ASO17740.1"/>
    <property type="molecule type" value="Genomic_DNA"/>
</dbReference>
<dbReference type="KEGG" id="ahg:AHOG_00325"/>
<sequence length="1252" mass="138995">MSEFTALACTIVAKNYLPAARVLARSFREHHPEHGFVIAVIDREPGEEQDEHATIVGPDWFGIDEDDYLRMATSYTVMELATAVKPYLLRTLREQADVAVYLDPDIQVFSPFGEVVELAAANSIVLTPHTLEPIPQDGLEPDDAVIMGTGIYNLGFIAVGAGSEGFLDFWASRLRHDAIAAPEKQLFTDQRWVDQAPALFPHHIWRDPGLNVAYWNVWQRPIRQEADGAYTAAGRPLRFFHFSGYRPEKPWLLTFHCARKPRTLLSDHPALRALCDGYGQALLAAGYADSVESIPYRYNTLDDGTRITPIMRRVFRAGWIKSERATGTPSRRPLPPAPPHAFGVDGGKAFRDWLTAPDDAQQASAGLSRWTTAVWQSRPDLQVAFPQPWGADAEGYRHWCLNSGTKEKQIAEWALPTVSPRTSAPLDRFGVNLLGYLTAELGLGEMARIVHDAIRRADVPIAAVVEDELVSNRTDLAAPETLGDPRFPVSLICVNADQIPAVSATHADAVRDRYRIGLWAWELEDFPESLHGSFSMVDEIWTVSDFCRDAIARHSPVPVHTIPVPVRDTGAPIRRDHEEGEPVRFLFAFDFNSVGERKNPWGLVTAFQRAFPDRQDVRLTIKAINGALHPEAAERLRSLAAADARIDLLERYLSVEELRALYADSDCYVSLHRSEGFGLTVAEAMMLELPTISTDYSSTTEFMTAETGWPIPFTTIPVGERCEPYHASAIWADPDLDAAAAAMRQVVEDPEEARRRGAAARAHLLATRSLDTTATWMRDQLERAYATWRERRAGEQTPAAPEQQAGPMEPLRRAREALRWRADTEMPSRNPLAPALRKAVLRAVDHYDVHQRRVLGAVTDGVEGSLQAAHDRIDSLSSQLTDLQQRQLVGDEEVKSEVRAVASRLGTALRGHDDALHKLENRLLEQARLSEEQQLSLSSVQAGHTAELHGLHQRVDEAGEQSFTMFAERDRRADHLDVELAQAQRDLDALHALIAARHSSVPPGSEVVVCDAGALLMPSDEVVLPWIRYHRSWELEEARLIARLAGDGTFLDIGAHVGYHSLRLLTQHPQHRVIAVEANPETAEFLRRNISANLAPSAAERVVVLPVAAWDTSTKLSLLAADADNSGDFRVSEWAENHSVTVPAVALGSQAEVIEAPISLIKVDLQGRDHRALTGLRDILIRDRPHVVCEFCPEQIEELTDDPKSVLSEYRELGYRIRDVAGEILPDDAAIIDDARGSATGFSTLWLDPSAS</sequence>
<gene>
    <name evidence="2" type="ORF">AHOG_00325</name>
</gene>
<dbReference type="Pfam" id="PF00534">
    <property type="entry name" value="Glycos_transf_1"/>
    <property type="match status" value="1"/>
</dbReference>
<dbReference type="InterPro" id="IPR029044">
    <property type="entry name" value="Nucleotide-diphossugar_trans"/>
</dbReference>
<name>A0A221VW17_9PSEU</name>
<dbReference type="Pfam" id="PF05050">
    <property type="entry name" value="Methyltransf_21"/>
    <property type="match status" value="1"/>
</dbReference>
<dbReference type="GO" id="GO:0016757">
    <property type="term" value="F:glycosyltransferase activity"/>
    <property type="evidence" value="ECO:0007669"/>
    <property type="project" value="InterPro"/>
</dbReference>
<dbReference type="Proteomes" id="UP000204221">
    <property type="component" value="Chromosome"/>
</dbReference>
<dbReference type="PANTHER" id="PTHR46656:SF3">
    <property type="entry name" value="PUTATIVE-RELATED"/>
    <property type="match status" value="1"/>
</dbReference>
<dbReference type="InterPro" id="IPR001296">
    <property type="entry name" value="Glyco_trans_1"/>
</dbReference>
<keyword evidence="1 2" id="KW-0808">Transferase</keyword>
<dbReference type="Gene3D" id="3.90.550.10">
    <property type="entry name" value="Spore Coat Polysaccharide Biosynthesis Protein SpsA, Chain A"/>
    <property type="match status" value="1"/>
</dbReference>
<dbReference type="InterPro" id="IPR029063">
    <property type="entry name" value="SAM-dependent_MTases_sf"/>
</dbReference>
<dbReference type="CDD" id="cd03801">
    <property type="entry name" value="GT4_PimA-like"/>
    <property type="match status" value="1"/>
</dbReference>
<dbReference type="NCBIfam" id="TIGR01444">
    <property type="entry name" value="fkbM_fam"/>
    <property type="match status" value="1"/>
</dbReference>
<reference evidence="2 3" key="1">
    <citation type="submission" date="2017-07" db="EMBL/GenBank/DDBJ databases">
        <title>Complete genome sequence of Actinoalloteichus hoggarensis DSM 45943, type strain of Actinoalloteichus hoggarensis.</title>
        <authorList>
            <person name="Ruckert C."/>
            <person name="Nouioui I."/>
            <person name="Willmese J."/>
            <person name="van Wezel G."/>
            <person name="Klenk H.-P."/>
            <person name="Kalinowski J."/>
            <person name="Zotchev S.B."/>
        </authorList>
    </citation>
    <scope>NUCLEOTIDE SEQUENCE [LARGE SCALE GENOMIC DNA]</scope>
    <source>
        <strain evidence="2 3">DSM 45943</strain>
    </source>
</reference>
<evidence type="ECO:0000313" key="3">
    <source>
        <dbReference type="Proteomes" id="UP000204221"/>
    </source>
</evidence>
<dbReference type="PANTHER" id="PTHR46656">
    <property type="entry name" value="PUTATIVE-RELATED"/>
    <property type="match status" value="1"/>
</dbReference>
<dbReference type="SUPFAM" id="SSF53448">
    <property type="entry name" value="Nucleotide-diphospho-sugar transferases"/>
    <property type="match status" value="1"/>
</dbReference>
<dbReference type="Gene3D" id="3.40.50.150">
    <property type="entry name" value="Vaccinia Virus protein VP39"/>
    <property type="match status" value="1"/>
</dbReference>
<evidence type="ECO:0000313" key="2">
    <source>
        <dbReference type="EMBL" id="ASO17740.1"/>
    </source>
</evidence>
<dbReference type="RefSeq" id="WP_093939582.1">
    <property type="nucleotide sequence ID" value="NZ_CP022521.1"/>
</dbReference>
<keyword evidence="3" id="KW-1185">Reference proteome</keyword>
<accession>A0A221VW17</accession>
<evidence type="ECO:0000256" key="1">
    <source>
        <dbReference type="ARBA" id="ARBA00022679"/>
    </source>
</evidence>
<organism evidence="2 3">
    <name type="scientific">Actinoalloteichus hoggarensis</name>
    <dbReference type="NCBI Taxonomy" id="1470176"/>
    <lineage>
        <taxon>Bacteria</taxon>
        <taxon>Bacillati</taxon>
        <taxon>Actinomycetota</taxon>
        <taxon>Actinomycetes</taxon>
        <taxon>Pseudonocardiales</taxon>
        <taxon>Pseudonocardiaceae</taxon>
        <taxon>Actinoalloteichus</taxon>
    </lineage>
</organism>
<dbReference type="SUPFAM" id="SSF53756">
    <property type="entry name" value="UDP-Glycosyltransferase/glycogen phosphorylase"/>
    <property type="match status" value="1"/>
</dbReference>
<dbReference type="AlphaFoldDB" id="A0A221VW17"/>
<dbReference type="Gene3D" id="3.40.50.2000">
    <property type="entry name" value="Glycogen Phosphorylase B"/>
    <property type="match status" value="1"/>
</dbReference>
<dbReference type="InterPro" id="IPR006342">
    <property type="entry name" value="FkbM_mtfrase"/>
</dbReference>
<proteinExistence type="predicted"/>
<dbReference type="SUPFAM" id="SSF53335">
    <property type="entry name" value="S-adenosyl-L-methionine-dependent methyltransferases"/>
    <property type="match status" value="1"/>
</dbReference>